<dbReference type="HAMAP" id="MF_01895">
    <property type="entry name" value="RNase_R"/>
    <property type="match status" value="1"/>
</dbReference>
<dbReference type="InterPro" id="IPR050180">
    <property type="entry name" value="RNR_Ribonuclease"/>
</dbReference>
<comment type="catalytic activity">
    <reaction evidence="1 7">
        <text>Exonucleolytic cleavage in the 3'- to 5'-direction to yield nucleoside 5'-phosphates.</text>
        <dbReference type="EC" id="3.1.13.1"/>
    </reaction>
</comment>
<evidence type="ECO:0000259" key="9">
    <source>
        <dbReference type="PROSITE" id="PS50126"/>
    </source>
</evidence>
<keyword evidence="11" id="KW-1185">Reference proteome</keyword>
<dbReference type="InterPro" id="IPR040476">
    <property type="entry name" value="CSD2"/>
</dbReference>
<evidence type="ECO:0000256" key="6">
    <source>
        <dbReference type="ARBA" id="ARBA00022884"/>
    </source>
</evidence>
<dbReference type="Pfam" id="PF17876">
    <property type="entry name" value="CSD2"/>
    <property type="match status" value="1"/>
</dbReference>
<dbReference type="PROSITE" id="PS01175">
    <property type="entry name" value="RIBONUCLEASE_II"/>
    <property type="match status" value="1"/>
</dbReference>
<feature type="compositionally biased region" description="Basic residues" evidence="8">
    <location>
        <begin position="713"/>
        <end position="729"/>
    </location>
</feature>
<accession>A0A3S5HJZ7</accession>
<evidence type="ECO:0000256" key="8">
    <source>
        <dbReference type="SAM" id="MobiDB-lite"/>
    </source>
</evidence>
<protein>
    <recommendedName>
        <fullName evidence="7">Ribonuclease R</fullName>
        <shortName evidence="7">RNase R</shortName>
        <ecNumber evidence="7">3.1.13.1</ecNumber>
    </recommendedName>
</protein>
<dbReference type="NCBIfam" id="TIGR02063">
    <property type="entry name" value="RNase_R"/>
    <property type="match status" value="1"/>
</dbReference>
<proteinExistence type="inferred from homology"/>
<sequence>MSKYKNYEAVKTQLESLKEQVLLSTFIESVVENKKLNVDEINEVLEEMSLGKEIVMDGENLYYIDNVKYGIGSFRVVRETFAFAETLSDSFYIGKDDFNGALDMDDVLFEIKSNEKRFGVVIKSLKRNRDVILGTMKKDGKKLFFIPYDNKITFKVEYDPLNHDLKKNDRCIGRITSVGERIHVAIVSVLGQADEPGMDVLSVLFVYGIDNEFKQEVLDEVKNVPTEIDQNETKHRMDHRDQYVITIDGEDAKDLDDAIYMEALNGGYRLYVHIADVGHYVQPQTALDRSAYERSSSVYMVDRVVPMLPKELSNGICSLHPNVDRLTMTCQMDISYAGEIIDYNIYESVICSKRRMSYKEVNTSPDLGEVQDMVSMMLDCARRLQYKRNQAGQIGFDSAESQFVIDHEGNVLDIFLRERGEAEEMIESFMVIANEVVAQHCRYQSIPVLYRVHEAPDREKMQELSHTLRILGYRLKGNLEEISPKEIQKALKYFEGKPEYPVVSRLMLRSMTKAKYSQEPLGHFGLALEDYTHFTSPIRRYADLLLHQRIKQYAVKHDFSKLEKDEQFTIEAGLHVSKKERSILDAERQVEKIKKAQFMSNKIGEEYVGFISWISNFGIFVELPNTVEGLIHVRNLNDDFYTFDGPSQKMIGERTGRTYSIGQKLKVKLVSVDELEHVVNFEIIGQKKISRRKPNSNKDSFKRNERPNETKYKEKRKGRRINDRRRKKS</sequence>
<keyword evidence="5 7" id="KW-0269">Exonuclease</keyword>
<dbReference type="InterPro" id="IPR003029">
    <property type="entry name" value="S1_domain"/>
</dbReference>
<dbReference type="NCBIfam" id="TIGR00358">
    <property type="entry name" value="3_prime_RNase"/>
    <property type="match status" value="1"/>
</dbReference>
<dbReference type="PROSITE" id="PS50126">
    <property type="entry name" value="S1"/>
    <property type="match status" value="1"/>
</dbReference>
<keyword evidence="6 7" id="KW-0694">RNA-binding</keyword>
<keyword evidence="3 7" id="KW-0540">Nuclease</keyword>
<keyword evidence="4 7" id="KW-0378">Hydrolase</keyword>
<dbReference type="SMART" id="SM00316">
    <property type="entry name" value="S1"/>
    <property type="match status" value="1"/>
</dbReference>
<dbReference type="KEGG" id="eri:EEI45_01065"/>
<feature type="domain" description="S1 motif" evidence="9">
    <location>
        <begin position="604"/>
        <end position="684"/>
    </location>
</feature>
<dbReference type="AlphaFoldDB" id="A0A3S5HJZ7"/>
<dbReference type="GO" id="GO:0006402">
    <property type="term" value="P:mRNA catabolic process"/>
    <property type="evidence" value="ECO:0007669"/>
    <property type="project" value="TreeGrafter"/>
</dbReference>
<dbReference type="GO" id="GO:0008859">
    <property type="term" value="F:exoribonuclease II activity"/>
    <property type="evidence" value="ECO:0007669"/>
    <property type="project" value="UniProtKB-UniRule"/>
</dbReference>
<dbReference type="CDD" id="cd04471">
    <property type="entry name" value="S1_RNase_R"/>
    <property type="match status" value="1"/>
</dbReference>
<feature type="region of interest" description="Disordered" evidence="8">
    <location>
        <begin position="691"/>
        <end position="729"/>
    </location>
</feature>
<dbReference type="PANTHER" id="PTHR23355:SF9">
    <property type="entry name" value="DIS3-LIKE EXONUCLEASE 2"/>
    <property type="match status" value="1"/>
</dbReference>
<dbReference type="InterPro" id="IPR012340">
    <property type="entry name" value="NA-bd_OB-fold"/>
</dbReference>
<keyword evidence="2 7" id="KW-0963">Cytoplasm</keyword>
<evidence type="ECO:0000256" key="7">
    <source>
        <dbReference type="HAMAP-Rule" id="MF_01895"/>
    </source>
</evidence>
<evidence type="ECO:0000256" key="2">
    <source>
        <dbReference type="ARBA" id="ARBA00022490"/>
    </source>
</evidence>
<dbReference type="InterPro" id="IPR022966">
    <property type="entry name" value="RNase_II/R_CS"/>
</dbReference>
<evidence type="ECO:0000256" key="3">
    <source>
        <dbReference type="ARBA" id="ARBA00022722"/>
    </source>
</evidence>
<dbReference type="SUPFAM" id="SSF50249">
    <property type="entry name" value="Nucleic acid-binding proteins"/>
    <property type="match status" value="3"/>
</dbReference>
<gene>
    <name evidence="7 10" type="primary">rnr</name>
    <name evidence="10" type="ORF">EEI45_01065</name>
</gene>
<dbReference type="GO" id="GO:0005829">
    <property type="term" value="C:cytosol"/>
    <property type="evidence" value="ECO:0007669"/>
    <property type="project" value="TreeGrafter"/>
</dbReference>
<evidence type="ECO:0000256" key="4">
    <source>
        <dbReference type="ARBA" id="ARBA00022801"/>
    </source>
</evidence>
<comment type="similarity">
    <text evidence="7">Belongs to the RNR ribonuclease family. RNase R subfamily.</text>
</comment>
<reference evidence="10 11" key="1">
    <citation type="journal article" date="2020" name="Int. J. Syst. Evol. Microbiol.">
        <title>Description of Erysipelothrix piscisicarius sp. nov., an emergent fish pathogen, and assessment of virulence using a tiger barb (Puntigrus tetrazona) infection model.</title>
        <authorList>
            <person name="Pomaranski E.K."/>
            <person name="Griffin M.J."/>
            <person name="Camus A.C."/>
            <person name="Armwood A.R."/>
            <person name="Shelley J."/>
            <person name="Waldbieser G.C."/>
            <person name="LaFrentz B.R."/>
            <person name="Garcia J.C."/>
            <person name="Yanong R."/>
            <person name="Soto E."/>
        </authorList>
    </citation>
    <scope>NUCLEOTIDE SEQUENCE [LARGE SCALE GENOMIC DNA]</scope>
    <source>
        <strain evidence="10 11">15TAL0474</strain>
    </source>
</reference>
<dbReference type="InterPro" id="IPR001900">
    <property type="entry name" value="RNase_II/R"/>
</dbReference>
<evidence type="ECO:0000256" key="5">
    <source>
        <dbReference type="ARBA" id="ARBA00022839"/>
    </source>
</evidence>
<dbReference type="Pfam" id="PF00575">
    <property type="entry name" value="S1"/>
    <property type="match status" value="1"/>
</dbReference>
<evidence type="ECO:0000313" key="10">
    <source>
        <dbReference type="EMBL" id="AZK43573.1"/>
    </source>
</evidence>
<dbReference type="Proteomes" id="UP000278804">
    <property type="component" value="Chromosome"/>
</dbReference>
<comment type="function">
    <text evidence="7">3'-5' exoribonuclease that releases 5'-nucleoside monophosphates and is involved in maturation of structured RNAs.</text>
</comment>
<dbReference type="GO" id="GO:0003723">
    <property type="term" value="F:RNA binding"/>
    <property type="evidence" value="ECO:0007669"/>
    <property type="project" value="UniProtKB-UniRule"/>
</dbReference>
<dbReference type="EC" id="3.1.13.1" evidence="7"/>
<organism evidence="10 11">
    <name type="scientific">Erysipelothrix piscisicarius</name>
    <dbReference type="NCBI Taxonomy" id="2485784"/>
    <lineage>
        <taxon>Bacteria</taxon>
        <taxon>Bacillati</taxon>
        <taxon>Bacillota</taxon>
        <taxon>Erysipelotrichia</taxon>
        <taxon>Erysipelotrichales</taxon>
        <taxon>Erysipelotrichaceae</taxon>
        <taxon>Erysipelothrix</taxon>
    </lineage>
</organism>
<feature type="compositionally biased region" description="Basic and acidic residues" evidence="8">
    <location>
        <begin position="699"/>
        <end position="712"/>
    </location>
</feature>
<dbReference type="InterPro" id="IPR004476">
    <property type="entry name" value="RNase_II/RNase_R"/>
</dbReference>
<evidence type="ECO:0000313" key="11">
    <source>
        <dbReference type="Proteomes" id="UP000278804"/>
    </source>
</evidence>
<dbReference type="Gene3D" id="2.40.50.140">
    <property type="entry name" value="Nucleic acid-binding proteins"/>
    <property type="match status" value="1"/>
</dbReference>
<dbReference type="RefSeq" id="WP_125163794.1">
    <property type="nucleotide sequence ID" value="NZ_CP034234.1"/>
</dbReference>
<dbReference type="InterPro" id="IPR011805">
    <property type="entry name" value="RNase_R"/>
</dbReference>
<dbReference type="SMART" id="SM00955">
    <property type="entry name" value="RNB"/>
    <property type="match status" value="1"/>
</dbReference>
<dbReference type="EMBL" id="CP034234">
    <property type="protein sequence ID" value="AZK43573.1"/>
    <property type="molecule type" value="Genomic_DNA"/>
</dbReference>
<name>A0A3S5HJZ7_9FIRM</name>
<dbReference type="Pfam" id="PF00773">
    <property type="entry name" value="RNB"/>
    <property type="match status" value="1"/>
</dbReference>
<dbReference type="PANTHER" id="PTHR23355">
    <property type="entry name" value="RIBONUCLEASE"/>
    <property type="match status" value="1"/>
</dbReference>
<comment type="subcellular location">
    <subcellularLocation>
        <location evidence="7">Cytoplasm</location>
    </subcellularLocation>
</comment>
<evidence type="ECO:0000256" key="1">
    <source>
        <dbReference type="ARBA" id="ARBA00001849"/>
    </source>
</evidence>